<proteinExistence type="predicted"/>
<dbReference type="InterPro" id="IPR021109">
    <property type="entry name" value="Peptidase_aspartic_dom_sf"/>
</dbReference>
<evidence type="ECO:0000313" key="2">
    <source>
        <dbReference type="Proteomes" id="UP000077266"/>
    </source>
</evidence>
<gene>
    <name evidence="1" type="ORF">EXIGLDRAFT_615939</name>
</gene>
<dbReference type="OrthoDB" id="3254954at2759"/>
<dbReference type="CDD" id="cd00303">
    <property type="entry name" value="retropepsin_like"/>
    <property type="match status" value="1"/>
</dbReference>
<keyword evidence="2" id="KW-1185">Reference proteome</keyword>
<organism evidence="1 2">
    <name type="scientific">Exidia glandulosa HHB12029</name>
    <dbReference type="NCBI Taxonomy" id="1314781"/>
    <lineage>
        <taxon>Eukaryota</taxon>
        <taxon>Fungi</taxon>
        <taxon>Dikarya</taxon>
        <taxon>Basidiomycota</taxon>
        <taxon>Agaricomycotina</taxon>
        <taxon>Agaricomycetes</taxon>
        <taxon>Auriculariales</taxon>
        <taxon>Exidiaceae</taxon>
        <taxon>Exidia</taxon>
    </lineage>
</organism>
<name>A0A165GZ57_EXIGL</name>
<sequence>MSATEVKGTPVQPSRPAVARRFFEGYIDVGGVRALTLIDTGTDTDMVSAGFAKVVGLKTFALEKPVGLQMACVGSRSRINFGARTGISIGKRLLVKDKYFDVVNLERYDVIMGLPFLWTAKAVLDFSGEGTLELYGVKFDLRDSEFAVPTVVRAIRDRIDYTASPAHVAHLIGPIPARLPPLREVNHSINFVEEKITYPVRRAKCPDALKPQLLAKIERYMDAGWWAPTVSQSAPPLLCIPK</sequence>
<dbReference type="Proteomes" id="UP000077266">
    <property type="component" value="Unassembled WGS sequence"/>
</dbReference>
<reference evidence="1 2" key="1">
    <citation type="journal article" date="2016" name="Mol. Biol. Evol.">
        <title>Comparative Genomics of Early-Diverging Mushroom-Forming Fungi Provides Insights into the Origins of Lignocellulose Decay Capabilities.</title>
        <authorList>
            <person name="Nagy L.G."/>
            <person name="Riley R."/>
            <person name="Tritt A."/>
            <person name="Adam C."/>
            <person name="Daum C."/>
            <person name="Floudas D."/>
            <person name="Sun H."/>
            <person name="Yadav J.S."/>
            <person name="Pangilinan J."/>
            <person name="Larsson K.H."/>
            <person name="Matsuura K."/>
            <person name="Barry K."/>
            <person name="Labutti K."/>
            <person name="Kuo R."/>
            <person name="Ohm R.A."/>
            <person name="Bhattacharya S.S."/>
            <person name="Shirouzu T."/>
            <person name="Yoshinaga Y."/>
            <person name="Martin F.M."/>
            <person name="Grigoriev I.V."/>
            <person name="Hibbett D.S."/>
        </authorList>
    </citation>
    <scope>NUCLEOTIDE SEQUENCE [LARGE SCALE GENOMIC DNA]</scope>
    <source>
        <strain evidence="1 2">HHB12029</strain>
    </source>
</reference>
<feature type="non-terminal residue" evidence="1">
    <location>
        <position position="242"/>
    </location>
</feature>
<dbReference type="InParanoid" id="A0A165GZ57"/>
<evidence type="ECO:0000313" key="1">
    <source>
        <dbReference type="EMBL" id="KZV91214.1"/>
    </source>
</evidence>
<dbReference type="EMBL" id="KV426032">
    <property type="protein sequence ID" value="KZV91214.1"/>
    <property type="molecule type" value="Genomic_DNA"/>
</dbReference>
<dbReference type="AlphaFoldDB" id="A0A165GZ57"/>
<dbReference type="STRING" id="1314781.A0A165GZ57"/>
<dbReference type="Gene3D" id="2.40.70.10">
    <property type="entry name" value="Acid Proteases"/>
    <property type="match status" value="1"/>
</dbReference>
<accession>A0A165GZ57</accession>
<protein>
    <submittedName>
        <fullName evidence="1">Uncharacterized protein</fullName>
    </submittedName>
</protein>